<protein>
    <submittedName>
        <fullName evidence="2">Uncharacterized protein</fullName>
    </submittedName>
</protein>
<reference evidence="2" key="1">
    <citation type="submission" date="2014-05" db="EMBL/GenBank/DDBJ databases">
        <authorList>
            <person name="Chronopoulou M."/>
        </authorList>
    </citation>
    <scope>NUCLEOTIDE SEQUENCE</scope>
    <source>
        <tissue evidence="2">Whole organism</tissue>
    </source>
</reference>
<feature type="non-terminal residue" evidence="2">
    <location>
        <position position="32"/>
    </location>
</feature>
<organism evidence="2">
    <name type="scientific">Lepeophtheirus salmonis</name>
    <name type="common">Salmon louse</name>
    <name type="synonym">Caligus salmonis</name>
    <dbReference type="NCBI Taxonomy" id="72036"/>
    <lineage>
        <taxon>Eukaryota</taxon>
        <taxon>Metazoa</taxon>
        <taxon>Ecdysozoa</taxon>
        <taxon>Arthropoda</taxon>
        <taxon>Crustacea</taxon>
        <taxon>Multicrustacea</taxon>
        <taxon>Hexanauplia</taxon>
        <taxon>Copepoda</taxon>
        <taxon>Siphonostomatoida</taxon>
        <taxon>Caligidae</taxon>
        <taxon>Lepeophtheirus</taxon>
    </lineage>
</organism>
<evidence type="ECO:0000256" key="1">
    <source>
        <dbReference type="SAM" id="Phobius"/>
    </source>
</evidence>
<accession>A0A0K2UR49</accession>
<evidence type="ECO:0000313" key="2">
    <source>
        <dbReference type="EMBL" id="CDW40728.1"/>
    </source>
</evidence>
<sequence length="32" mass="3862">MNLFHKIRFNNFIVFFFVFLSITIHPGISTIF</sequence>
<feature type="transmembrane region" description="Helical" evidence="1">
    <location>
        <begin position="12"/>
        <end position="31"/>
    </location>
</feature>
<keyword evidence="1" id="KW-0812">Transmembrane</keyword>
<proteinExistence type="predicted"/>
<keyword evidence="1" id="KW-0472">Membrane</keyword>
<name>A0A0K2UR49_LEPSM</name>
<keyword evidence="1" id="KW-1133">Transmembrane helix</keyword>
<dbReference type="AlphaFoldDB" id="A0A0K2UR49"/>
<dbReference type="EMBL" id="HACA01023367">
    <property type="protein sequence ID" value="CDW40728.1"/>
    <property type="molecule type" value="Transcribed_RNA"/>
</dbReference>